<feature type="region of interest" description="Disordered" evidence="1">
    <location>
        <begin position="403"/>
        <end position="502"/>
    </location>
</feature>
<feature type="compositionally biased region" description="Basic and acidic residues" evidence="1">
    <location>
        <begin position="238"/>
        <end position="250"/>
    </location>
</feature>
<feature type="compositionally biased region" description="Basic and acidic residues" evidence="1">
    <location>
        <begin position="275"/>
        <end position="292"/>
    </location>
</feature>
<evidence type="ECO:0000256" key="1">
    <source>
        <dbReference type="SAM" id="MobiDB-lite"/>
    </source>
</evidence>
<evidence type="ECO:0000313" key="2">
    <source>
        <dbReference type="EMBL" id="KAF2302202.1"/>
    </source>
</evidence>
<reference evidence="2 3" key="1">
    <citation type="journal article" date="2020" name="Mol. Plant">
        <title>The Chromosome-Based Rubber Tree Genome Provides New Insights into Spurge Genome Evolution and Rubber Biosynthesis.</title>
        <authorList>
            <person name="Liu J."/>
            <person name="Shi C."/>
            <person name="Shi C.C."/>
            <person name="Li W."/>
            <person name="Zhang Q.J."/>
            <person name="Zhang Y."/>
            <person name="Li K."/>
            <person name="Lu H.F."/>
            <person name="Shi C."/>
            <person name="Zhu S.T."/>
            <person name="Xiao Z.Y."/>
            <person name="Nan H."/>
            <person name="Yue Y."/>
            <person name="Zhu X.G."/>
            <person name="Wu Y."/>
            <person name="Hong X.N."/>
            <person name="Fan G.Y."/>
            <person name="Tong Y."/>
            <person name="Zhang D."/>
            <person name="Mao C.L."/>
            <person name="Liu Y.L."/>
            <person name="Hao S.J."/>
            <person name="Liu W.Q."/>
            <person name="Lv M.Q."/>
            <person name="Zhang H.B."/>
            <person name="Liu Y."/>
            <person name="Hu-Tang G.R."/>
            <person name="Wang J.P."/>
            <person name="Wang J.H."/>
            <person name="Sun Y.H."/>
            <person name="Ni S.B."/>
            <person name="Chen W.B."/>
            <person name="Zhang X.C."/>
            <person name="Jiao Y.N."/>
            <person name="Eichler E.E."/>
            <person name="Li G.H."/>
            <person name="Liu X."/>
            <person name="Gao L.Z."/>
        </authorList>
    </citation>
    <scope>NUCLEOTIDE SEQUENCE [LARGE SCALE GENOMIC DNA]</scope>
    <source>
        <strain evidence="3">cv. GT1</strain>
        <tissue evidence="2">Leaf</tissue>
    </source>
</reference>
<evidence type="ECO:0000313" key="3">
    <source>
        <dbReference type="Proteomes" id="UP000467840"/>
    </source>
</evidence>
<feature type="compositionally biased region" description="Basic and acidic residues" evidence="1">
    <location>
        <begin position="471"/>
        <end position="483"/>
    </location>
</feature>
<dbReference type="Proteomes" id="UP000467840">
    <property type="component" value="Chromosome 4"/>
</dbReference>
<accession>A0A6A6LL75</accession>
<proteinExistence type="predicted"/>
<feature type="region of interest" description="Disordered" evidence="1">
    <location>
        <begin position="518"/>
        <end position="542"/>
    </location>
</feature>
<name>A0A6A6LL75_HEVBR</name>
<keyword evidence="3" id="KW-1185">Reference proteome</keyword>
<comment type="caution">
    <text evidence="2">The sequence shown here is derived from an EMBL/GenBank/DDBJ whole genome shotgun (WGS) entry which is preliminary data.</text>
</comment>
<feature type="compositionally biased region" description="Acidic residues" evidence="1">
    <location>
        <begin position="251"/>
        <end position="269"/>
    </location>
</feature>
<gene>
    <name evidence="2" type="ORF">GH714_033729</name>
</gene>
<dbReference type="EMBL" id="JAAGAX010000010">
    <property type="protein sequence ID" value="KAF2302202.1"/>
    <property type="molecule type" value="Genomic_DNA"/>
</dbReference>
<dbReference type="AlphaFoldDB" id="A0A6A6LL75"/>
<feature type="compositionally biased region" description="Low complexity" evidence="1">
    <location>
        <begin position="456"/>
        <end position="470"/>
    </location>
</feature>
<protein>
    <submittedName>
        <fullName evidence="2">Uncharacterized protein</fullName>
    </submittedName>
</protein>
<sequence>MEKAPASKPFVQQNIFEPRYIKWDSFSDLPYEFEELFTFQGWMEFSELNEYYYPYLIQEFYGSMKEVVKGESFSVRIKKKSQIVDVEFLASVLNLPNDGNRIGTFKDSRKLEGYDEKAFQLSIFPEGTPENEMTNISLVPQNFRILQSFIRYLLNPRSGSHSYANSLDLCIMWHLVNKIRFNLPFFIFKVIAKSSKHRRLPYAMPLTLIFQAMGVDLSKEKRFSNPIPIKEIFKADDGRKRSKKEDKKQEEETEIEIESESESDSETESDIPLSKLKEKSSKIDEGESSKKKEKMKLKMSDFVKISKANLDMMKEIKEMSGLTLSILEKSHELQKGIMAEHNAKMDMLINRLDRQEWFMKKMAQMLFGESFGKFGDFGSYPQGTAGPSNAKAAGPSGVKISEVEEEAEEHVEAAEKVQAESKIAEVEEVEKNDEKEKSVEEESEAEQESDKEKSIESSSSHTKSNNSSDNGKSEGRNGSRQEEEKEEQSQDPSLNNQTLFLLPLNQYLNQPSLYPCNTDLEEPKHKPENQFYPFLKNPSTHT</sequence>
<feature type="compositionally biased region" description="Basic and acidic residues" evidence="1">
    <location>
        <begin position="410"/>
        <end position="425"/>
    </location>
</feature>
<feature type="region of interest" description="Disordered" evidence="1">
    <location>
        <begin position="238"/>
        <end position="292"/>
    </location>
</feature>
<organism evidence="2 3">
    <name type="scientific">Hevea brasiliensis</name>
    <name type="common">Para rubber tree</name>
    <name type="synonym">Siphonia brasiliensis</name>
    <dbReference type="NCBI Taxonomy" id="3981"/>
    <lineage>
        <taxon>Eukaryota</taxon>
        <taxon>Viridiplantae</taxon>
        <taxon>Streptophyta</taxon>
        <taxon>Embryophyta</taxon>
        <taxon>Tracheophyta</taxon>
        <taxon>Spermatophyta</taxon>
        <taxon>Magnoliopsida</taxon>
        <taxon>eudicotyledons</taxon>
        <taxon>Gunneridae</taxon>
        <taxon>Pentapetalae</taxon>
        <taxon>rosids</taxon>
        <taxon>fabids</taxon>
        <taxon>Malpighiales</taxon>
        <taxon>Euphorbiaceae</taxon>
        <taxon>Crotonoideae</taxon>
        <taxon>Micrandreae</taxon>
        <taxon>Hevea</taxon>
    </lineage>
</organism>